<accession>A0ABZ2LTZ7</accession>
<dbReference type="RefSeq" id="WP_394822266.1">
    <property type="nucleotide sequence ID" value="NZ_CP089984.1"/>
</dbReference>
<evidence type="ECO:0000313" key="4">
    <source>
        <dbReference type="Proteomes" id="UP001370348"/>
    </source>
</evidence>
<feature type="domain" description="Acyl-CoA dehydrogenase/oxidase N-terminal" evidence="2">
    <location>
        <begin position="29"/>
        <end position="94"/>
    </location>
</feature>
<evidence type="ECO:0000259" key="2">
    <source>
        <dbReference type="Pfam" id="PF02771"/>
    </source>
</evidence>
<protein>
    <submittedName>
        <fullName evidence="3">Acyl-CoA dehydrogenase family protein</fullName>
    </submittedName>
</protein>
<feature type="region of interest" description="Disordered" evidence="1">
    <location>
        <begin position="173"/>
        <end position="194"/>
    </location>
</feature>
<dbReference type="Proteomes" id="UP001370348">
    <property type="component" value="Chromosome"/>
</dbReference>
<dbReference type="Gene3D" id="2.40.110.10">
    <property type="entry name" value="Butyryl-CoA Dehydrogenase, subunit A, domain 2"/>
    <property type="match status" value="1"/>
</dbReference>
<dbReference type="InterPro" id="IPR046373">
    <property type="entry name" value="Acyl-CoA_Oxase/DH_mid-dom_sf"/>
</dbReference>
<dbReference type="SUPFAM" id="SSF56645">
    <property type="entry name" value="Acyl-CoA dehydrogenase NM domain-like"/>
    <property type="match status" value="1"/>
</dbReference>
<evidence type="ECO:0000256" key="1">
    <source>
        <dbReference type="SAM" id="MobiDB-lite"/>
    </source>
</evidence>
<dbReference type="InterPro" id="IPR009100">
    <property type="entry name" value="AcylCoA_DH/oxidase_NM_dom_sf"/>
</dbReference>
<name>A0ABZ2LTZ7_9BACT</name>
<dbReference type="Gene3D" id="1.10.540.10">
    <property type="entry name" value="Acyl-CoA dehydrogenase/oxidase, N-terminal domain"/>
    <property type="match status" value="1"/>
</dbReference>
<dbReference type="Pfam" id="PF02771">
    <property type="entry name" value="Acyl-CoA_dh_N"/>
    <property type="match status" value="1"/>
</dbReference>
<dbReference type="InterPro" id="IPR013786">
    <property type="entry name" value="AcylCoA_DH/ox_N"/>
</dbReference>
<organism evidence="3 4">
    <name type="scientific">Pendulispora albinea</name>
    <dbReference type="NCBI Taxonomy" id="2741071"/>
    <lineage>
        <taxon>Bacteria</taxon>
        <taxon>Pseudomonadati</taxon>
        <taxon>Myxococcota</taxon>
        <taxon>Myxococcia</taxon>
        <taxon>Myxococcales</taxon>
        <taxon>Sorangiineae</taxon>
        <taxon>Pendulisporaceae</taxon>
        <taxon>Pendulispora</taxon>
    </lineage>
</organism>
<evidence type="ECO:0000313" key="3">
    <source>
        <dbReference type="EMBL" id="WXB12645.1"/>
    </source>
</evidence>
<sequence>MTTNEAANPTAADPMDPVRAMDARVAMIRSECADLDTTRAIPASVMRALQAAGVYPMLVPKELGGAEIDPVTFLRVVEAASYADGSVGWCVAISGCYGTFGGMLPAEGARRIFAAPATIVVGAFRPTGVATPVDGGYRVTGRWPFASGSTHATWYLGGCTIVRDGKPIMGPTGVPMPRSPRARAHSEPVGHRLPRRGLTPLAMAAVRERAPTIHRSCRQEQTLAGPAPRLDIGIAVCPPSTVKRLLSRQCQSQ</sequence>
<keyword evidence="4" id="KW-1185">Reference proteome</keyword>
<dbReference type="InterPro" id="IPR037069">
    <property type="entry name" value="AcylCoA_DH/ox_N_sf"/>
</dbReference>
<proteinExistence type="predicted"/>
<reference evidence="3 4" key="1">
    <citation type="submission" date="2021-12" db="EMBL/GenBank/DDBJ databases">
        <title>Discovery of the Pendulisporaceae a myxobacterial family with distinct sporulation behavior and unique specialized metabolism.</title>
        <authorList>
            <person name="Garcia R."/>
            <person name="Popoff A."/>
            <person name="Bader C.D."/>
            <person name="Loehr J."/>
            <person name="Walesch S."/>
            <person name="Walt C."/>
            <person name="Boldt J."/>
            <person name="Bunk B."/>
            <person name="Haeckl F.J.F.P.J."/>
            <person name="Gunesch A.P."/>
            <person name="Birkelbach J."/>
            <person name="Nuebel U."/>
            <person name="Pietschmann T."/>
            <person name="Bach T."/>
            <person name="Mueller R."/>
        </authorList>
    </citation>
    <scope>NUCLEOTIDE SEQUENCE [LARGE SCALE GENOMIC DNA]</scope>
    <source>
        <strain evidence="3 4">MSr11954</strain>
    </source>
</reference>
<dbReference type="EMBL" id="CP089984">
    <property type="protein sequence ID" value="WXB12645.1"/>
    <property type="molecule type" value="Genomic_DNA"/>
</dbReference>
<gene>
    <name evidence="3" type="ORF">LZC94_32945</name>
</gene>